<feature type="transmembrane region" description="Helical" evidence="5">
    <location>
        <begin position="68"/>
        <end position="88"/>
    </location>
</feature>
<keyword evidence="3 5" id="KW-1133">Transmembrane helix</keyword>
<sequence length="185" mass="20138">MIILVLGEILWVAAHVFKRAAPGVREDMQARMGNGAKGVITLALIVSLVLMIWGYRSADFVAVYDPPLFLRHINNLMMLIAVALFGLGNSKSRLRRHIRHPMLWGVVVWAVAHLLANGDLASLLLFGGMGLWALVEMKLVNRAAHSYTPFAGGSLAGDIRLAVITCVVFAAIVLLHGWLGPWPLG</sequence>
<dbReference type="InterPro" id="IPR009915">
    <property type="entry name" value="NnrU_dom"/>
</dbReference>
<protein>
    <recommendedName>
        <fullName evidence="6">NnrU domain-containing protein</fullName>
    </recommendedName>
</protein>
<organism evidence="7 8">
    <name type="scientific">Mesobaculum littorinae</name>
    <dbReference type="NCBI Taxonomy" id="2486419"/>
    <lineage>
        <taxon>Bacteria</taxon>
        <taxon>Pseudomonadati</taxon>
        <taxon>Pseudomonadota</taxon>
        <taxon>Alphaproteobacteria</taxon>
        <taxon>Rhodobacterales</taxon>
        <taxon>Roseobacteraceae</taxon>
        <taxon>Mesobaculum</taxon>
    </lineage>
</organism>
<dbReference type="GO" id="GO:0016020">
    <property type="term" value="C:membrane"/>
    <property type="evidence" value="ECO:0007669"/>
    <property type="project" value="UniProtKB-SubCell"/>
</dbReference>
<dbReference type="EMBL" id="RQXX01000009">
    <property type="protein sequence ID" value="RVV96637.1"/>
    <property type="molecule type" value="Genomic_DNA"/>
</dbReference>
<feature type="transmembrane region" description="Helical" evidence="5">
    <location>
        <begin position="100"/>
        <end position="116"/>
    </location>
</feature>
<feature type="transmembrane region" description="Helical" evidence="5">
    <location>
        <begin position="161"/>
        <end position="179"/>
    </location>
</feature>
<evidence type="ECO:0000313" key="8">
    <source>
        <dbReference type="Proteomes" id="UP000285908"/>
    </source>
</evidence>
<feature type="transmembrane region" description="Helical" evidence="5">
    <location>
        <begin position="38"/>
        <end position="56"/>
    </location>
</feature>
<gene>
    <name evidence="7" type="ORF">EKE94_17295</name>
</gene>
<dbReference type="AlphaFoldDB" id="A0A438AD86"/>
<dbReference type="Proteomes" id="UP000285908">
    <property type="component" value="Unassembled WGS sequence"/>
</dbReference>
<keyword evidence="2 5" id="KW-0812">Transmembrane</keyword>
<proteinExistence type="predicted"/>
<comment type="subcellular location">
    <subcellularLocation>
        <location evidence="1">Membrane</location>
        <topology evidence="1">Multi-pass membrane protein</topology>
    </subcellularLocation>
</comment>
<dbReference type="RefSeq" id="WP_127907894.1">
    <property type="nucleotide sequence ID" value="NZ_RQXX01000009.1"/>
</dbReference>
<evidence type="ECO:0000256" key="2">
    <source>
        <dbReference type="ARBA" id="ARBA00022692"/>
    </source>
</evidence>
<keyword evidence="4 5" id="KW-0472">Membrane</keyword>
<dbReference type="Pfam" id="PF07298">
    <property type="entry name" value="NnrU"/>
    <property type="match status" value="1"/>
</dbReference>
<evidence type="ECO:0000313" key="7">
    <source>
        <dbReference type="EMBL" id="RVV96637.1"/>
    </source>
</evidence>
<feature type="domain" description="NnrU" evidence="6">
    <location>
        <begin position="3"/>
        <end position="180"/>
    </location>
</feature>
<evidence type="ECO:0000256" key="3">
    <source>
        <dbReference type="ARBA" id="ARBA00022989"/>
    </source>
</evidence>
<evidence type="ECO:0000256" key="4">
    <source>
        <dbReference type="ARBA" id="ARBA00023136"/>
    </source>
</evidence>
<keyword evidence="8" id="KW-1185">Reference proteome</keyword>
<name>A0A438AD86_9RHOB</name>
<evidence type="ECO:0000256" key="1">
    <source>
        <dbReference type="ARBA" id="ARBA00004141"/>
    </source>
</evidence>
<comment type="caution">
    <text evidence="7">The sequence shown here is derived from an EMBL/GenBank/DDBJ whole genome shotgun (WGS) entry which is preliminary data.</text>
</comment>
<evidence type="ECO:0000256" key="5">
    <source>
        <dbReference type="SAM" id="Phobius"/>
    </source>
</evidence>
<dbReference type="OrthoDB" id="5293641at2"/>
<reference evidence="7 8" key="1">
    <citation type="submission" date="2018-11" db="EMBL/GenBank/DDBJ databases">
        <title>Mesobaculum littorinae gen. nov., sp. nov., isolated from Littorina scabra that represents a novel genus of the order Rhodobacteraceae.</title>
        <authorList>
            <person name="Li F."/>
        </authorList>
    </citation>
    <scope>NUCLEOTIDE SEQUENCE [LARGE SCALE GENOMIC DNA]</scope>
    <source>
        <strain evidence="7 8">M0103</strain>
    </source>
</reference>
<evidence type="ECO:0000259" key="6">
    <source>
        <dbReference type="Pfam" id="PF07298"/>
    </source>
</evidence>
<accession>A0A438AD86</accession>